<evidence type="ECO:0000313" key="12">
    <source>
        <dbReference type="Proteomes" id="UP000054561"/>
    </source>
</evidence>
<dbReference type="InterPro" id="IPR022383">
    <property type="entry name" value="Lactate/malate_DH_C"/>
</dbReference>
<dbReference type="Gene3D" id="3.40.50.720">
    <property type="entry name" value="NAD(P)-binding Rossmann-like Domain"/>
    <property type="match status" value="1"/>
</dbReference>
<gene>
    <name evidence="11" type="ORF">AK88_02208</name>
</gene>
<feature type="binding site" evidence="6">
    <location>
        <position position="81"/>
    </location>
    <ligand>
        <name>substrate</name>
    </ligand>
</feature>
<dbReference type="Pfam" id="PF02866">
    <property type="entry name" value="Ldh_1_C"/>
    <property type="match status" value="1"/>
</dbReference>
<dbReference type="Proteomes" id="UP000054561">
    <property type="component" value="Unassembled WGS sequence"/>
</dbReference>
<comment type="similarity">
    <text evidence="8">Belongs to the LDH/MDH superfamily.</text>
</comment>
<evidence type="ECO:0000259" key="9">
    <source>
        <dbReference type="Pfam" id="PF00056"/>
    </source>
</evidence>
<dbReference type="GeneID" id="24267522"/>
<evidence type="ECO:0000259" key="10">
    <source>
        <dbReference type="Pfam" id="PF02866"/>
    </source>
</evidence>
<dbReference type="EMBL" id="KQ001665">
    <property type="protein sequence ID" value="KJP88094.1"/>
    <property type="molecule type" value="Genomic_DNA"/>
</dbReference>
<dbReference type="OrthoDB" id="4069699at2759"/>
<dbReference type="AlphaFoldDB" id="A0A0D9QM47"/>
<dbReference type="SUPFAM" id="SSF56327">
    <property type="entry name" value="LDH C-terminal domain-like"/>
    <property type="match status" value="1"/>
</dbReference>
<dbReference type="InterPro" id="IPR011275">
    <property type="entry name" value="Malate_DH_type3"/>
</dbReference>
<sequence length="313" mass="34165">MVKISMVGSGQIGAIVGQLILMENIGDIVLYDVMQGVPQGKSLDLKHFSTIVGVNKKILGTNNVEDIKDSDVIVITAGVQRKEGMTREDLIGINGKIMKSVAESVKLYSPNAFVICVSNPLDIMVNVFHKYSGLPHEKICGMAGILDTSRFRSLLGEKLNVAPENVNLVLLGGHGDLMVPLERYCSVSGIPLSEFVKKKLISNQDINDIIKETRDMGAQIIKLSKSSATFSPAAAIVKMIKSYLYNESQLYTCAVYLNGLYNCSNLYVGSTAIINSSGAKPVEFVLTKEEQELYDKSIAFVHEHTQKAFALIN</sequence>
<dbReference type="RefSeq" id="XP_012335265.1">
    <property type="nucleotide sequence ID" value="XM_012479842.1"/>
</dbReference>
<feature type="binding site" evidence="6">
    <location>
        <position position="119"/>
    </location>
    <ligand>
        <name>substrate</name>
    </ligand>
</feature>
<dbReference type="Pfam" id="PF00056">
    <property type="entry name" value="Ldh_1_N"/>
    <property type="match status" value="1"/>
</dbReference>
<protein>
    <recommendedName>
        <fullName evidence="1">L-lactate dehydrogenase</fullName>
    </recommendedName>
</protein>
<dbReference type="Gene3D" id="3.90.110.10">
    <property type="entry name" value="Lactate dehydrogenase/glycoside hydrolase, family 4, C-terminal"/>
    <property type="match status" value="1"/>
</dbReference>
<dbReference type="SUPFAM" id="SSF51735">
    <property type="entry name" value="NAD(P)-binding Rossmann-fold domains"/>
    <property type="match status" value="1"/>
</dbReference>
<reference evidence="11 12" key="1">
    <citation type="submission" date="2014-03" db="EMBL/GenBank/DDBJ databases">
        <title>The Genome Sequence of Plasmodium fragile nilgiri.</title>
        <authorList>
            <consortium name="The Broad Institute Genomics Platform"/>
            <consortium name="The Broad Institute Genome Sequencing Center for Infectious Disease"/>
            <person name="Neafsey D."/>
            <person name="Duraisingh M."/>
            <person name="Young S.K."/>
            <person name="Zeng Q."/>
            <person name="Gargeya S."/>
            <person name="Abouelleil A."/>
            <person name="Alvarado L."/>
            <person name="Chapman S.B."/>
            <person name="Gainer-Dewar J."/>
            <person name="Goldberg J."/>
            <person name="Griggs A."/>
            <person name="Gujja S."/>
            <person name="Hansen M."/>
            <person name="Howarth C."/>
            <person name="Imamovic A."/>
            <person name="Larimer J."/>
            <person name="Pearson M."/>
            <person name="Poon T.W."/>
            <person name="Priest M."/>
            <person name="Roberts A."/>
            <person name="Saif S."/>
            <person name="Shea T."/>
            <person name="Sykes S."/>
            <person name="Wortman J."/>
            <person name="Nusbaum C."/>
            <person name="Birren B."/>
        </authorList>
    </citation>
    <scope>NUCLEOTIDE SEQUENCE [LARGE SCALE GENOMIC DNA]</scope>
    <source>
        <strain evidence="12">nilgiri</strain>
    </source>
</reference>
<feature type="active site" description="Proton acceptor" evidence="5">
    <location>
        <position position="174"/>
    </location>
</feature>
<feature type="binding site" evidence="7">
    <location>
        <begin position="8"/>
        <end position="13"/>
    </location>
    <ligand>
        <name>NAD(+)</name>
        <dbReference type="ChEBI" id="CHEBI:57540"/>
    </ligand>
</feature>
<feature type="domain" description="Lactate/malate dehydrogenase N-terminal" evidence="9">
    <location>
        <begin position="2"/>
        <end position="141"/>
    </location>
</feature>
<evidence type="ECO:0000256" key="1">
    <source>
        <dbReference type="ARBA" id="ARBA00016495"/>
    </source>
</evidence>
<name>A0A0D9QM47_PLAFR</name>
<dbReference type="PANTHER" id="PTHR43128:SF16">
    <property type="entry name" value="L-LACTATE DEHYDROGENASE"/>
    <property type="match status" value="1"/>
</dbReference>
<organism evidence="11 12">
    <name type="scientific">Plasmodium fragile</name>
    <dbReference type="NCBI Taxonomy" id="5857"/>
    <lineage>
        <taxon>Eukaryota</taxon>
        <taxon>Sar</taxon>
        <taxon>Alveolata</taxon>
        <taxon>Apicomplexa</taxon>
        <taxon>Aconoidasida</taxon>
        <taxon>Haemosporida</taxon>
        <taxon>Plasmodiidae</taxon>
        <taxon>Plasmodium</taxon>
        <taxon>Plasmodium (Plasmodium)</taxon>
    </lineage>
</organism>
<feature type="binding site" evidence="6">
    <location>
        <position position="150"/>
    </location>
    <ligand>
        <name>substrate</name>
    </ligand>
</feature>
<proteinExistence type="inferred from homology"/>
<dbReference type="InterPro" id="IPR001557">
    <property type="entry name" value="L-lactate/malate_DH"/>
</dbReference>
<dbReference type="VEuPathDB" id="PlasmoDB:AK88_02208"/>
<accession>A0A0D9QM47</accession>
<dbReference type="GO" id="GO:0006089">
    <property type="term" value="P:lactate metabolic process"/>
    <property type="evidence" value="ECO:0007669"/>
    <property type="project" value="TreeGrafter"/>
</dbReference>
<feature type="binding site" evidence="6">
    <location>
        <position position="87"/>
    </location>
    <ligand>
        <name>substrate</name>
    </ligand>
</feature>
<dbReference type="InterPro" id="IPR015955">
    <property type="entry name" value="Lactate_DH/Glyco_Ohase_4_C"/>
</dbReference>
<dbReference type="OMA" id="EIMINAQ"/>
<comment type="catalytic activity">
    <reaction evidence="4">
        <text>(S)-lactate + NAD(+) = pyruvate + NADH + H(+)</text>
        <dbReference type="Rhea" id="RHEA:23444"/>
        <dbReference type="ChEBI" id="CHEBI:15361"/>
        <dbReference type="ChEBI" id="CHEBI:15378"/>
        <dbReference type="ChEBI" id="CHEBI:16651"/>
        <dbReference type="ChEBI" id="CHEBI:57540"/>
        <dbReference type="ChEBI" id="CHEBI:57945"/>
        <dbReference type="EC" id="1.1.1.27"/>
    </reaction>
</comment>
<feature type="binding site" evidence="7">
    <location>
        <begin position="117"/>
        <end position="119"/>
    </location>
    <ligand>
        <name>NAD(+)</name>
        <dbReference type="ChEBI" id="CHEBI:57540"/>
    </ligand>
</feature>
<feature type="binding site" evidence="7">
    <location>
        <position position="32"/>
    </location>
    <ligand>
        <name>NAD(+)</name>
        <dbReference type="ChEBI" id="CHEBI:57540"/>
    </ligand>
</feature>
<evidence type="ECO:0000256" key="5">
    <source>
        <dbReference type="PIRSR" id="PIRSR000102-1"/>
    </source>
</evidence>
<feature type="domain" description="Lactate/malate dehydrogenase C-terminal" evidence="10">
    <location>
        <begin position="146"/>
        <end position="310"/>
    </location>
</feature>
<dbReference type="GO" id="GO:0004459">
    <property type="term" value="F:L-lactate dehydrogenase (NAD+) activity"/>
    <property type="evidence" value="ECO:0007669"/>
    <property type="project" value="UniProtKB-EC"/>
</dbReference>
<dbReference type="InterPro" id="IPR036291">
    <property type="entry name" value="NAD(P)-bd_dom_sf"/>
</dbReference>
<keyword evidence="2 8" id="KW-0560">Oxidoreductase</keyword>
<dbReference type="InterPro" id="IPR001236">
    <property type="entry name" value="Lactate/malate_DH_N"/>
</dbReference>
<dbReference type="PIRSF" id="PIRSF000102">
    <property type="entry name" value="Lac_mal_DH"/>
    <property type="match status" value="1"/>
</dbReference>
<dbReference type="PRINTS" id="PR00086">
    <property type="entry name" value="LLDHDRGNASE"/>
</dbReference>
<evidence type="ECO:0000313" key="11">
    <source>
        <dbReference type="EMBL" id="KJP88094.1"/>
    </source>
</evidence>
<evidence type="ECO:0000256" key="7">
    <source>
        <dbReference type="PIRSR" id="PIRSR000102-3"/>
    </source>
</evidence>
<feature type="binding site" evidence="7">
    <location>
        <position position="94"/>
    </location>
    <ligand>
        <name>NAD(+)</name>
        <dbReference type="ChEBI" id="CHEBI:57540"/>
    </ligand>
</feature>
<evidence type="ECO:0000256" key="6">
    <source>
        <dbReference type="PIRSR" id="PIRSR000102-2"/>
    </source>
</evidence>
<evidence type="ECO:0000256" key="8">
    <source>
        <dbReference type="RuleBase" id="RU003369"/>
    </source>
</evidence>
<evidence type="ECO:0000256" key="3">
    <source>
        <dbReference type="ARBA" id="ARBA00023027"/>
    </source>
</evidence>
<evidence type="ECO:0000256" key="4">
    <source>
        <dbReference type="ARBA" id="ARBA00049258"/>
    </source>
</evidence>
<dbReference type="CDD" id="cd01339">
    <property type="entry name" value="LDH-like_MDH"/>
    <property type="match status" value="1"/>
</dbReference>
<keyword evidence="12" id="KW-1185">Reference proteome</keyword>
<dbReference type="PANTHER" id="PTHR43128">
    <property type="entry name" value="L-2-HYDROXYCARBOXYLATE DEHYDROGENASE (NAD(P)(+))"/>
    <property type="match status" value="1"/>
</dbReference>
<keyword evidence="3 7" id="KW-0520">NAD</keyword>
<evidence type="ECO:0000256" key="2">
    <source>
        <dbReference type="ARBA" id="ARBA00023002"/>
    </source>
</evidence>
<dbReference type="NCBIfam" id="NF004863">
    <property type="entry name" value="PRK06223.1"/>
    <property type="match status" value="1"/>
</dbReference>
<dbReference type="FunFam" id="3.40.50.720:FF:000018">
    <property type="entry name" value="Malate dehydrogenase"/>
    <property type="match status" value="1"/>
</dbReference>